<sequence>MQKYVLFNRIRQAAKWRGEALTAVQAVGVLRAFYASLLFMLLTLAGFRTQAQAQDAGLQWANGIISPAAQNARVYAVSSDASKNVYATGLFTGTVDFDPSAATANLVSAGSNDIFITKYDQNGKFIWAKRVGGTGDDRGYGIIADDAGNTYISGLFIGTVDFNPNAGVNNLVSSAGSLDPYVLKLDPNGNYLWAQRMGGGAFLRIQLQSCNRSRRQSSGIRLYWSWGIHFWSHIIDFCRRK</sequence>
<reference evidence="2" key="1">
    <citation type="submission" date="2024-06" db="EMBL/GenBank/DDBJ databases">
        <title>Sequencing and assembly of the genome of Dyadobacter sp. strain 676, a symbiont of Cyamopsis tetragonoloba.</title>
        <authorList>
            <person name="Guro P."/>
            <person name="Sazanova A."/>
            <person name="Kuznetsova I."/>
            <person name="Belimov A."/>
            <person name="Safronova V."/>
        </authorList>
    </citation>
    <scope>NUCLEOTIDE SEQUENCE</scope>
    <source>
        <strain evidence="2">676</strain>
    </source>
</reference>
<keyword evidence="1" id="KW-0812">Transmembrane</keyword>
<evidence type="ECO:0000256" key="1">
    <source>
        <dbReference type="SAM" id="Phobius"/>
    </source>
</evidence>
<feature type="transmembrane region" description="Helical" evidence="1">
    <location>
        <begin position="21"/>
        <end position="47"/>
    </location>
</feature>
<keyword evidence="1" id="KW-1133">Transmembrane helix</keyword>
<dbReference type="SUPFAM" id="SSF101898">
    <property type="entry name" value="NHL repeat"/>
    <property type="match status" value="1"/>
</dbReference>
<dbReference type="RefSeq" id="WP_353718710.1">
    <property type="nucleotide sequence ID" value="NZ_CP159289.1"/>
</dbReference>
<dbReference type="InterPro" id="IPR052918">
    <property type="entry name" value="Motility_Chemotaxis_Reg"/>
</dbReference>
<dbReference type="PANTHER" id="PTHR35580:SF1">
    <property type="entry name" value="PHYTASE-LIKE DOMAIN-CONTAINING PROTEIN"/>
    <property type="match status" value="1"/>
</dbReference>
<gene>
    <name evidence="2" type="ORF">ABV298_24135</name>
</gene>
<protein>
    <recommendedName>
        <fullName evidence="3">SBBP repeat-containing protein</fullName>
    </recommendedName>
</protein>
<organism evidence="2">
    <name type="scientific">Dyadobacter sp. 676</name>
    <dbReference type="NCBI Taxonomy" id="3088362"/>
    <lineage>
        <taxon>Bacteria</taxon>
        <taxon>Pseudomonadati</taxon>
        <taxon>Bacteroidota</taxon>
        <taxon>Cytophagia</taxon>
        <taxon>Cytophagales</taxon>
        <taxon>Spirosomataceae</taxon>
        <taxon>Dyadobacter</taxon>
    </lineage>
</organism>
<dbReference type="AlphaFoldDB" id="A0AAU8FFN2"/>
<evidence type="ECO:0008006" key="3">
    <source>
        <dbReference type="Google" id="ProtNLM"/>
    </source>
</evidence>
<evidence type="ECO:0000313" key="2">
    <source>
        <dbReference type="EMBL" id="XCH23384.1"/>
    </source>
</evidence>
<accession>A0AAU8FFN2</accession>
<dbReference type="EMBL" id="CP159289">
    <property type="protein sequence ID" value="XCH23384.1"/>
    <property type="molecule type" value="Genomic_DNA"/>
</dbReference>
<dbReference type="PANTHER" id="PTHR35580">
    <property type="entry name" value="CELL SURFACE GLYCOPROTEIN (S-LAYER PROTEIN)-LIKE PROTEIN"/>
    <property type="match status" value="1"/>
</dbReference>
<keyword evidence="1" id="KW-0472">Membrane</keyword>
<name>A0AAU8FFN2_9BACT</name>
<proteinExistence type="predicted"/>